<dbReference type="Gene3D" id="1.20.58.340">
    <property type="entry name" value="Magnesium transport protein CorA, transmembrane region"/>
    <property type="match status" value="2"/>
</dbReference>
<feature type="transmembrane region" description="Helical" evidence="12">
    <location>
        <begin position="281"/>
        <end position="300"/>
    </location>
</feature>
<dbReference type="InterPro" id="IPR002523">
    <property type="entry name" value="MgTranspt_CorA/ZnTranspt_ZntB"/>
</dbReference>
<comment type="similarity">
    <text evidence="2">Belongs to the CorA metal ion transporter (MIT) (TC 1.A.35) family.</text>
</comment>
<keyword evidence="4" id="KW-1003">Cell membrane</keyword>
<keyword evidence="7 12" id="KW-1133">Transmembrane helix</keyword>
<keyword evidence="6" id="KW-0460">Magnesium</keyword>
<evidence type="ECO:0000256" key="3">
    <source>
        <dbReference type="ARBA" id="ARBA00022448"/>
    </source>
</evidence>
<evidence type="ECO:0000313" key="14">
    <source>
        <dbReference type="Proteomes" id="UP000188879"/>
    </source>
</evidence>
<organism evidence="13 14">
    <name type="scientific">Teichococcus deserti</name>
    <dbReference type="NCBI Taxonomy" id="1817963"/>
    <lineage>
        <taxon>Bacteria</taxon>
        <taxon>Pseudomonadati</taxon>
        <taxon>Pseudomonadota</taxon>
        <taxon>Alphaproteobacteria</taxon>
        <taxon>Acetobacterales</taxon>
        <taxon>Roseomonadaceae</taxon>
        <taxon>Roseomonas</taxon>
    </lineage>
</organism>
<dbReference type="AlphaFoldDB" id="A0A1V2H4S0"/>
<evidence type="ECO:0000256" key="11">
    <source>
        <dbReference type="ARBA" id="ARBA00045497"/>
    </source>
</evidence>
<evidence type="ECO:0000313" key="13">
    <source>
        <dbReference type="EMBL" id="ONG55786.1"/>
    </source>
</evidence>
<dbReference type="CDD" id="cd12830">
    <property type="entry name" value="MtCorA-like"/>
    <property type="match status" value="1"/>
</dbReference>
<dbReference type="GO" id="GO:0005886">
    <property type="term" value="C:plasma membrane"/>
    <property type="evidence" value="ECO:0007669"/>
    <property type="project" value="UniProtKB-SubCell"/>
</dbReference>
<feature type="transmembrane region" description="Helical" evidence="12">
    <location>
        <begin position="312"/>
        <end position="329"/>
    </location>
</feature>
<evidence type="ECO:0000256" key="10">
    <source>
        <dbReference type="ARBA" id="ARBA00034269"/>
    </source>
</evidence>
<evidence type="ECO:0000256" key="2">
    <source>
        <dbReference type="ARBA" id="ARBA00009765"/>
    </source>
</evidence>
<dbReference type="Pfam" id="PF01544">
    <property type="entry name" value="CorA"/>
    <property type="match status" value="1"/>
</dbReference>
<comment type="subcellular location">
    <subcellularLocation>
        <location evidence="1">Cell membrane</location>
        <topology evidence="1">Multi-pass membrane protein</topology>
    </subcellularLocation>
</comment>
<keyword evidence="5 12" id="KW-0812">Transmembrane</keyword>
<dbReference type="PANTHER" id="PTHR46494">
    <property type="entry name" value="CORA FAMILY METAL ION TRANSPORTER (EUROFUNG)"/>
    <property type="match status" value="1"/>
</dbReference>
<evidence type="ECO:0000256" key="12">
    <source>
        <dbReference type="SAM" id="Phobius"/>
    </source>
</evidence>
<dbReference type="Proteomes" id="UP000188879">
    <property type="component" value="Unassembled WGS sequence"/>
</dbReference>
<dbReference type="OrthoDB" id="9803416at2"/>
<dbReference type="GO" id="GO:0000287">
    <property type="term" value="F:magnesium ion binding"/>
    <property type="evidence" value="ECO:0007669"/>
    <property type="project" value="TreeGrafter"/>
</dbReference>
<keyword evidence="14" id="KW-1185">Reference proteome</keyword>
<proteinExistence type="inferred from homology"/>
<evidence type="ECO:0000256" key="1">
    <source>
        <dbReference type="ARBA" id="ARBA00004651"/>
    </source>
</evidence>
<dbReference type="PANTHER" id="PTHR46494:SF1">
    <property type="entry name" value="CORA FAMILY METAL ION TRANSPORTER (EUROFUNG)"/>
    <property type="match status" value="1"/>
</dbReference>
<comment type="catalytic activity">
    <reaction evidence="10">
        <text>Mg(2+)(in) = Mg(2+)(out)</text>
        <dbReference type="Rhea" id="RHEA:29827"/>
        <dbReference type="ChEBI" id="CHEBI:18420"/>
    </reaction>
</comment>
<evidence type="ECO:0000256" key="9">
    <source>
        <dbReference type="ARBA" id="ARBA00023136"/>
    </source>
</evidence>
<dbReference type="SUPFAM" id="SSF143865">
    <property type="entry name" value="CorA soluble domain-like"/>
    <property type="match status" value="1"/>
</dbReference>
<dbReference type="GO" id="GO:0015087">
    <property type="term" value="F:cobalt ion transmembrane transporter activity"/>
    <property type="evidence" value="ECO:0007669"/>
    <property type="project" value="TreeGrafter"/>
</dbReference>
<evidence type="ECO:0000256" key="4">
    <source>
        <dbReference type="ARBA" id="ARBA00022475"/>
    </source>
</evidence>
<dbReference type="Gene3D" id="3.30.460.20">
    <property type="entry name" value="CorA soluble domain-like"/>
    <property type="match status" value="1"/>
</dbReference>
<dbReference type="EMBL" id="MLCO01000066">
    <property type="protein sequence ID" value="ONG55786.1"/>
    <property type="molecule type" value="Genomic_DNA"/>
</dbReference>
<accession>A0A1V2H4S0</accession>
<gene>
    <name evidence="13" type="ORF">BKE38_08325</name>
</gene>
<evidence type="ECO:0000256" key="8">
    <source>
        <dbReference type="ARBA" id="ARBA00023065"/>
    </source>
</evidence>
<dbReference type="GO" id="GO:0050897">
    <property type="term" value="F:cobalt ion binding"/>
    <property type="evidence" value="ECO:0007669"/>
    <property type="project" value="TreeGrafter"/>
</dbReference>
<comment type="caution">
    <text evidence="13">The sequence shown here is derived from an EMBL/GenBank/DDBJ whole genome shotgun (WGS) entry which is preliminary data.</text>
</comment>
<comment type="function">
    <text evidence="11">Mediates influx of magnesium ions. Alternates between open and closed states. Activated by low cytoplasmic Mg(2+) levels. Inactive when cytoplasmic Mg(2+) levels are high.</text>
</comment>
<name>A0A1V2H4S0_9PROT</name>
<evidence type="ECO:0000256" key="6">
    <source>
        <dbReference type="ARBA" id="ARBA00022842"/>
    </source>
</evidence>
<dbReference type="RefSeq" id="WP_076956890.1">
    <property type="nucleotide sequence ID" value="NZ_MLCO01000066.1"/>
</dbReference>
<dbReference type="InterPro" id="IPR045863">
    <property type="entry name" value="CorA_TM1_TM2"/>
</dbReference>
<evidence type="ECO:0000256" key="5">
    <source>
        <dbReference type="ARBA" id="ARBA00022692"/>
    </source>
</evidence>
<dbReference type="GO" id="GO:0015095">
    <property type="term" value="F:magnesium ion transmembrane transporter activity"/>
    <property type="evidence" value="ECO:0007669"/>
    <property type="project" value="TreeGrafter"/>
</dbReference>
<evidence type="ECO:0000256" key="7">
    <source>
        <dbReference type="ARBA" id="ARBA00022989"/>
    </source>
</evidence>
<reference evidence="13 14" key="1">
    <citation type="submission" date="2016-10" db="EMBL/GenBank/DDBJ databases">
        <title>Draft Genome sequence of Roseomonas sp. strain M3.</title>
        <authorList>
            <person name="Subhash Y."/>
            <person name="Lee S."/>
        </authorList>
    </citation>
    <scope>NUCLEOTIDE SEQUENCE [LARGE SCALE GENOMIC DNA]</scope>
    <source>
        <strain evidence="13 14">M3</strain>
    </source>
</reference>
<keyword evidence="9 12" id="KW-0472">Membrane</keyword>
<dbReference type="InterPro" id="IPR045861">
    <property type="entry name" value="CorA_cytoplasmic_dom"/>
</dbReference>
<sequence length="338" mass="37557">MDLPVAPAVVPPPLPPPGITAAVAYRAGHRLAELAPDALGSRLGEPGMLTWVGMRDPDAALLQQVADQLGLDRKVVEELAFAHRRPKVIEYEGMMLVAAITIGIEDHLPQFGELTLIIGEDFLLTLRRGPLCAYKPLRERLEAAPELLARGPDFVATELLDFLADQFVAVAAAMEEGVEQMEQRLVLHGATQLDIRRLYRMRRDLLRIHNAISPLAEICRRLSRVESPSIDAQARPYFGEDADRMQRLVEWFAALRESLAFAFEAGLMIGQMQQNDTTRKLAAWAAILAVPTAIAGLYGMNFENMPELKWRYGYPAVLAVIGGAILILYRRFKKAGWL</sequence>
<dbReference type="FunFam" id="1.20.58.340:FF:000004">
    <property type="entry name" value="Magnesium transport protein CorA"/>
    <property type="match status" value="1"/>
</dbReference>
<keyword evidence="3" id="KW-0813">Transport</keyword>
<protein>
    <submittedName>
        <fullName evidence="13">Magnesium transporter</fullName>
    </submittedName>
</protein>
<dbReference type="SUPFAM" id="SSF144083">
    <property type="entry name" value="Magnesium transport protein CorA, transmembrane region"/>
    <property type="match status" value="1"/>
</dbReference>
<keyword evidence="8" id="KW-0406">Ion transport</keyword>